<reference evidence="3" key="1">
    <citation type="submission" date="2015-07" db="EMBL/GenBank/DDBJ databases">
        <title>MeaNS - Measles Nucleotide Surveillance Program.</title>
        <authorList>
            <person name="Tran T."/>
            <person name="Druce J."/>
        </authorList>
    </citation>
    <scope>NUCLEOTIDE SEQUENCE</scope>
    <source>
        <strain evidence="3">UCB-OBI-ISO-001</strain>
        <tissue evidence="3">Gonad</tissue>
    </source>
</reference>
<feature type="domain" description="Amidase" evidence="2">
    <location>
        <begin position="106"/>
        <end position="208"/>
    </location>
</feature>
<evidence type="ECO:0000256" key="1">
    <source>
        <dbReference type="SAM" id="Phobius"/>
    </source>
</evidence>
<evidence type="ECO:0000313" key="3">
    <source>
        <dbReference type="EMBL" id="KOF95124.1"/>
    </source>
</evidence>
<keyword evidence="1" id="KW-0472">Membrane</keyword>
<keyword evidence="1" id="KW-1133">Transmembrane helix</keyword>
<dbReference type="GO" id="GO:0004040">
    <property type="term" value="F:amidase activity"/>
    <property type="evidence" value="ECO:0007669"/>
    <property type="project" value="TreeGrafter"/>
</dbReference>
<dbReference type="InterPro" id="IPR052096">
    <property type="entry name" value="Endocannabinoid_amidase"/>
</dbReference>
<name>A0A0L8I127_OCTBM</name>
<dbReference type="SUPFAM" id="SSF75304">
    <property type="entry name" value="Amidase signature (AS) enzymes"/>
    <property type="match status" value="1"/>
</dbReference>
<dbReference type="GO" id="GO:0017064">
    <property type="term" value="F:fatty acid amide hydrolase activity"/>
    <property type="evidence" value="ECO:0007669"/>
    <property type="project" value="TreeGrafter"/>
</dbReference>
<dbReference type="Gene3D" id="3.90.1300.10">
    <property type="entry name" value="Amidase signature (AS) domain"/>
    <property type="match status" value="1"/>
</dbReference>
<dbReference type="InterPro" id="IPR036928">
    <property type="entry name" value="AS_sf"/>
</dbReference>
<sequence length="209" mass="23762">MGDTFYKYYDLYIPEEVQPYIEPGFYAILFVSGSAILISLFNRVRMHLKVKTAMNDARCRRAEQLKCLRQRLQKSSLTLEMRNKILSLDIVHLQKFLKDRSLKAIDVLHAYQFKALEAQEKINCVVAIIPDAEELALKCDSQPYVTKPLHGIPVSLKETIFHKGLRMTWGLGSSLLYPPATDDSNLVKCLKDLGAVPFVTTNVPQAMLT</sequence>
<feature type="transmembrane region" description="Helical" evidence="1">
    <location>
        <begin position="20"/>
        <end position="41"/>
    </location>
</feature>
<dbReference type="OrthoDB" id="6428749at2759"/>
<dbReference type="AlphaFoldDB" id="A0A0L8I127"/>
<protein>
    <recommendedName>
        <fullName evidence="2">Amidase domain-containing protein</fullName>
    </recommendedName>
</protein>
<accession>A0A0L8I127</accession>
<proteinExistence type="predicted"/>
<dbReference type="PANTHER" id="PTHR45847">
    <property type="entry name" value="FATTY ACID AMIDE HYDROLASE"/>
    <property type="match status" value="1"/>
</dbReference>
<keyword evidence="1" id="KW-0812">Transmembrane</keyword>
<evidence type="ECO:0000259" key="2">
    <source>
        <dbReference type="Pfam" id="PF01425"/>
    </source>
</evidence>
<dbReference type="EMBL" id="KQ416802">
    <property type="protein sequence ID" value="KOF95124.1"/>
    <property type="molecule type" value="Genomic_DNA"/>
</dbReference>
<organism evidence="3">
    <name type="scientific">Octopus bimaculoides</name>
    <name type="common">California two-spotted octopus</name>
    <dbReference type="NCBI Taxonomy" id="37653"/>
    <lineage>
        <taxon>Eukaryota</taxon>
        <taxon>Metazoa</taxon>
        <taxon>Spiralia</taxon>
        <taxon>Lophotrochozoa</taxon>
        <taxon>Mollusca</taxon>
        <taxon>Cephalopoda</taxon>
        <taxon>Coleoidea</taxon>
        <taxon>Octopodiformes</taxon>
        <taxon>Octopoda</taxon>
        <taxon>Incirrata</taxon>
        <taxon>Octopodidae</taxon>
        <taxon>Octopus</taxon>
    </lineage>
</organism>
<dbReference type="Pfam" id="PF01425">
    <property type="entry name" value="Amidase"/>
    <property type="match status" value="1"/>
</dbReference>
<dbReference type="GO" id="GO:0009062">
    <property type="term" value="P:fatty acid catabolic process"/>
    <property type="evidence" value="ECO:0007669"/>
    <property type="project" value="TreeGrafter"/>
</dbReference>
<dbReference type="InterPro" id="IPR023631">
    <property type="entry name" value="Amidase_dom"/>
</dbReference>
<dbReference type="STRING" id="37653.A0A0L8I127"/>
<gene>
    <name evidence="3" type="ORF">OCBIM_22039553mg</name>
</gene>
<dbReference type="PANTHER" id="PTHR45847:SF6">
    <property type="entry name" value="FATTY ACID AMIDE HYDROLASE"/>
    <property type="match status" value="1"/>
</dbReference>